<dbReference type="Pfam" id="PF12019">
    <property type="entry name" value="GspH"/>
    <property type="match status" value="1"/>
</dbReference>
<evidence type="ECO:0000313" key="14">
    <source>
        <dbReference type="Proteomes" id="UP001366060"/>
    </source>
</evidence>
<organism evidence="13 14">
    <name type="scientific">Psychromonas arctica</name>
    <dbReference type="NCBI Taxonomy" id="168275"/>
    <lineage>
        <taxon>Bacteria</taxon>
        <taxon>Pseudomonadati</taxon>
        <taxon>Pseudomonadota</taxon>
        <taxon>Gammaproteobacteria</taxon>
        <taxon>Alteromonadales</taxon>
        <taxon>Psychromonadaceae</taxon>
        <taxon>Psychromonas</taxon>
    </lineage>
</organism>
<evidence type="ECO:0000313" key="13">
    <source>
        <dbReference type="EMBL" id="MEL0660878.1"/>
    </source>
</evidence>
<keyword evidence="6 11" id="KW-0812">Transmembrane</keyword>
<comment type="subcellular location">
    <subcellularLocation>
        <location evidence="1">Cell inner membrane</location>
        <topology evidence="1">Single-pass membrane protein</topology>
    </subcellularLocation>
</comment>
<dbReference type="Gene3D" id="3.30.700.10">
    <property type="entry name" value="Glycoprotein, Type 4 Pilin"/>
    <property type="match status" value="1"/>
</dbReference>
<evidence type="ECO:0000256" key="11">
    <source>
        <dbReference type="SAM" id="Phobius"/>
    </source>
</evidence>
<gene>
    <name evidence="13" type="ORF">V6255_17230</name>
</gene>
<evidence type="ECO:0000256" key="5">
    <source>
        <dbReference type="ARBA" id="ARBA00022519"/>
    </source>
</evidence>
<evidence type="ECO:0000256" key="1">
    <source>
        <dbReference type="ARBA" id="ARBA00004377"/>
    </source>
</evidence>
<evidence type="ECO:0000256" key="3">
    <source>
        <dbReference type="ARBA" id="ARBA00022475"/>
    </source>
</evidence>
<dbReference type="NCBIfam" id="TIGR02532">
    <property type="entry name" value="IV_pilin_GFxxxE"/>
    <property type="match status" value="1"/>
</dbReference>
<comment type="similarity">
    <text evidence="9">Belongs to the GSP H family.</text>
</comment>
<dbReference type="RefSeq" id="WP_341629253.1">
    <property type="nucleotide sequence ID" value="NZ_JBAKBA010000063.1"/>
</dbReference>
<proteinExistence type="inferred from homology"/>
<keyword evidence="3" id="KW-1003">Cell membrane</keyword>
<dbReference type="InterPro" id="IPR022346">
    <property type="entry name" value="T2SS_GspH"/>
</dbReference>
<evidence type="ECO:0000256" key="8">
    <source>
        <dbReference type="ARBA" id="ARBA00023136"/>
    </source>
</evidence>
<feature type="domain" description="General secretion pathway GspH" evidence="12">
    <location>
        <begin position="44"/>
        <end position="149"/>
    </location>
</feature>
<evidence type="ECO:0000256" key="10">
    <source>
        <dbReference type="ARBA" id="ARBA00030775"/>
    </source>
</evidence>
<dbReference type="SUPFAM" id="SSF54523">
    <property type="entry name" value="Pili subunits"/>
    <property type="match status" value="1"/>
</dbReference>
<evidence type="ECO:0000256" key="4">
    <source>
        <dbReference type="ARBA" id="ARBA00022481"/>
    </source>
</evidence>
<dbReference type="PROSITE" id="PS00409">
    <property type="entry name" value="PROKAR_NTER_METHYL"/>
    <property type="match status" value="1"/>
</dbReference>
<feature type="transmembrane region" description="Helical" evidence="11">
    <location>
        <begin position="12"/>
        <end position="32"/>
    </location>
</feature>
<dbReference type="Proteomes" id="UP001366060">
    <property type="component" value="Unassembled WGS sequence"/>
</dbReference>
<dbReference type="EMBL" id="JBAKBA010000063">
    <property type="protein sequence ID" value="MEL0660878.1"/>
    <property type="molecule type" value="Genomic_DNA"/>
</dbReference>
<dbReference type="InterPro" id="IPR012902">
    <property type="entry name" value="N_methyl_site"/>
</dbReference>
<evidence type="ECO:0000259" key="12">
    <source>
        <dbReference type="Pfam" id="PF12019"/>
    </source>
</evidence>
<evidence type="ECO:0000256" key="2">
    <source>
        <dbReference type="ARBA" id="ARBA00021549"/>
    </source>
</evidence>
<keyword evidence="4" id="KW-0488">Methylation</keyword>
<keyword evidence="8 11" id="KW-0472">Membrane</keyword>
<keyword evidence="14" id="KW-1185">Reference proteome</keyword>
<comment type="caution">
    <text evidence="13">The sequence shown here is derived from an EMBL/GenBank/DDBJ whole genome shotgun (WGS) entry which is preliminary data.</text>
</comment>
<keyword evidence="5" id="KW-0997">Cell inner membrane</keyword>
<name>A0ABU9HGN8_9GAMM</name>
<reference evidence="13 14" key="1">
    <citation type="submission" date="2024-02" db="EMBL/GenBank/DDBJ databases">
        <title>Bacteria isolated from the canopy kelp, Nereocystis luetkeana.</title>
        <authorList>
            <person name="Pfister C.A."/>
            <person name="Younker I.T."/>
            <person name="Light S.H."/>
        </authorList>
    </citation>
    <scope>NUCLEOTIDE SEQUENCE [LARGE SCALE GENOMIC DNA]</scope>
    <source>
        <strain evidence="13 14">TI.2.07</strain>
    </source>
</reference>
<accession>A0ABU9HGN8</accession>
<sequence>MFILNHRGFTLIELMITLVILGIVIAISTASFQSLIADQALSKAASQVYYTLQLAKTEAVKRNQKIYVQFCQQQSVWKMGMSNFSGCDCFSANSCQLDGIEKVQDLADGEKIFIDENDIRFTGSQASYGALRFSVETGSVILTNQDNKRLSVIQSAMRLRVCAPDGAYLGYKQC</sequence>
<dbReference type="Pfam" id="PF07963">
    <property type="entry name" value="N_methyl"/>
    <property type="match status" value="1"/>
</dbReference>
<keyword evidence="7 11" id="KW-1133">Transmembrane helix</keyword>
<evidence type="ECO:0000256" key="6">
    <source>
        <dbReference type="ARBA" id="ARBA00022692"/>
    </source>
</evidence>
<dbReference type="InterPro" id="IPR045584">
    <property type="entry name" value="Pilin-like"/>
</dbReference>
<protein>
    <recommendedName>
        <fullName evidence="2">Type II secretion system protein H</fullName>
    </recommendedName>
    <alternativeName>
        <fullName evidence="10">General secretion pathway protein H</fullName>
    </alternativeName>
</protein>
<evidence type="ECO:0000256" key="7">
    <source>
        <dbReference type="ARBA" id="ARBA00022989"/>
    </source>
</evidence>
<evidence type="ECO:0000256" key="9">
    <source>
        <dbReference type="ARBA" id="ARBA00025772"/>
    </source>
</evidence>